<feature type="domain" description="Cytochrome c" evidence="25">
    <location>
        <begin position="112"/>
        <end position="202"/>
    </location>
</feature>
<evidence type="ECO:0000256" key="2">
    <source>
        <dbReference type="ARBA" id="ARBA00004673"/>
    </source>
</evidence>
<dbReference type="GO" id="GO:0020037">
    <property type="term" value="F:heme binding"/>
    <property type="evidence" value="ECO:0007669"/>
    <property type="project" value="InterPro"/>
</dbReference>
<evidence type="ECO:0000256" key="18">
    <source>
        <dbReference type="ARBA" id="ARBA00023065"/>
    </source>
</evidence>
<evidence type="ECO:0000256" key="4">
    <source>
        <dbReference type="ARBA" id="ARBA00011203"/>
    </source>
</evidence>
<feature type="binding site" description="axial binding residue" evidence="22">
    <location>
        <position position="227"/>
    </location>
    <ligand>
        <name>heme c</name>
        <dbReference type="ChEBI" id="CHEBI:61717"/>
        <label>2</label>
    </ligand>
    <ligandPart>
        <name>Fe</name>
        <dbReference type="ChEBI" id="CHEBI:18248"/>
    </ligandPart>
</feature>
<evidence type="ECO:0000256" key="11">
    <source>
        <dbReference type="ARBA" id="ARBA00022723"/>
    </source>
</evidence>
<dbReference type="GO" id="GO:0005506">
    <property type="term" value="F:iron ion binding"/>
    <property type="evidence" value="ECO:0007669"/>
    <property type="project" value="InterPro"/>
</dbReference>
<dbReference type="PROSITE" id="PS51007">
    <property type="entry name" value="CYTC"/>
    <property type="match status" value="2"/>
</dbReference>
<evidence type="ECO:0000256" key="14">
    <source>
        <dbReference type="ARBA" id="ARBA00022982"/>
    </source>
</evidence>
<evidence type="ECO:0000256" key="16">
    <source>
        <dbReference type="ARBA" id="ARBA00023002"/>
    </source>
</evidence>
<dbReference type="UniPathway" id="UPA00705"/>
<dbReference type="Pfam" id="PF14715">
    <property type="entry name" value="FixP_N"/>
    <property type="match status" value="1"/>
</dbReference>
<proteinExistence type="inferred from homology"/>
<evidence type="ECO:0000256" key="19">
    <source>
        <dbReference type="ARBA" id="ARBA00023136"/>
    </source>
</evidence>
<comment type="function">
    <text evidence="20">C-type cytochrome. Part of the cbb3-type cytochrome c oxidase complex. FixP subunit is required for transferring electrons from donor cytochrome c via its heme groups to FixO subunit. From there, electrons are shuttled to the catalytic binuclear center of FixN subunit where oxygen reduction takes place. The complex also functions as a proton pump.</text>
</comment>
<dbReference type="GO" id="GO:0016491">
    <property type="term" value="F:oxidoreductase activity"/>
    <property type="evidence" value="ECO:0007669"/>
    <property type="project" value="UniProtKB-KW"/>
</dbReference>
<keyword evidence="15 24" id="KW-1133">Transmembrane helix</keyword>
<feature type="binding site" description="covalent" evidence="23">
    <location>
        <position position="128"/>
    </location>
    <ligand>
        <name>heme c</name>
        <dbReference type="ChEBI" id="CHEBI:61717"/>
        <label>1</label>
    </ligand>
</feature>
<evidence type="ECO:0000256" key="24">
    <source>
        <dbReference type="SAM" id="Phobius"/>
    </source>
</evidence>
<keyword evidence="14 21" id="KW-0249">Electron transport</keyword>
<comment type="subunit">
    <text evidence="4">Component of the cbb3-type cytochrome c oxidase at least composed of FixN, FixO, FixQ and FixP.</text>
</comment>
<dbReference type="RefSeq" id="WP_102842020.1">
    <property type="nucleotide sequence ID" value="NZ_PDZR01000001.1"/>
</dbReference>
<evidence type="ECO:0000256" key="9">
    <source>
        <dbReference type="ARBA" id="ARBA00022660"/>
    </source>
</evidence>
<keyword evidence="9 21" id="KW-0679">Respiratory chain</keyword>
<comment type="pathway">
    <text evidence="2 21">Energy metabolism; oxidative phosphorylation.</text>
</comment>
<accession>A0A2J7TLS8</accession>
<evidence type="ECO:0000256" key="8">
    <source>
        <dbReference type="ARBA" id="ARBA00022617"/>
    </source>
</evidence>
<dbReference type="GO" id="GO:0005886">
    <property type="term" value="C:plasma membrane"/>
    <property type="evidence" value="ECO:0007669"/>
    <property type="project" value="UniProtKB-SubCell"/>
</dbReference>
<keyword evidence="12" id="KW-0677">Repeat</keyword>
<evidence type="ECO:0000256" key="12">
    <source>
        <dbReference type="ARBA" id="ARBA00022737"/>
    </source>
</evidence>
<dbReference type="GO" id="GO:1902600">
    <property type="term" value="P:proton transmembrane transport"/>
    <property type="evidence" value="ECO:0007669"/>
    <property type="project" value="UniProtKB-KW"/>
</dbReference>
<feature type="binding site" description="covalent" evidence="23">
    <location>
        <position position="226"/>
    </location>
    <ligand>
        <name>heme c</name>
        <dbReference type="ChEBI" id="CHEBI:61717"/>
        <label>2</label>
    </ligand>
</feature>
<evidence type="ECO:0000256" key="13">
    <source>
        <dbReference type="ARBA" id="ARBA00022781"/>
    </source>
</evidence>
<evidence type="ECO:0000256" key="3">
    <source>
        <dbReference type="ARBA" id="ARBA00006113"/>
    </source>
</evidence>
<keyword evidence="8 21" id="KW-0349">Heme</keyword>
<feature type="binding site" description="covalent" evidence="23">
    <location>
        <position position="125"/>
    </location>
    <ligand>
        <name>heme c</name>
        <dbReference type="ChEBI" id="CHEBI:61717"/>
        <label>1</label>
    </ligand>
</feature>
<dbReference type="EMBL" id="PDZR01000001">
    <property type="protein sequence ID" value="PNG27714.1"/>
    <property type="molecule type" value="Genomic_DNA"/>
</dbReference>
<dbReference type="InterPro" id="IPR050597">
    <property type="entry name" value="Cytochrome_c_Oxidase_Subunit"/>
</dbReference>
<keyword evidence="7 21" id="KW-0997">Cell inner membrane</keyword>
<comment type="similarity">
    <text evidence="3 21">Belongs to the CcoP / FixP family.</text>
</comment>
<reference evidence="26 27" key="1">
    <citation type="submission" date="2017-10" db="EMBL/GenBank/DDBJ databases">
        <title>Genome announcement of Methylocella silvestris TVC from permafrost.</title>
        <authorList>
            <person name="Wang J."/>
            <person name="Geng K."/>
            <person name="Ul-Haque F."/>
            <person name="Crombie A.T."/>
            <person name="Street L.E."/>
            <person name="Wookey P.A."/>
            <person name="Murrell J.C."/>
            <person name="Pratscher J."/>
        </authorList>
    </citation>
    <scope>NUCLEOTIDE SEQUENCE [LARGE SCALE GENOMIC DNA]</scope>
    <source>
        <strain evidence="26 27">TVC</strain>
    </source>
</reference>
<dbReference type="Pfam" id="PF00034">
    <property type="entry name" value="Cytochrom_C"/>
    <property type="match status" value="1"/>
</dbReference>
<gene>
    <name evidence="26" type="primary">ccoP</name>
    <name evidence="26" type="ORF">CR492_02045</name>
</gene>
<dbReference type="Proteomes" id="UP000236286">
    <property type="component" value="Unassembled WGS sequence"/>
</dbReference>
<dbReference type="SUPFAM" id="SSF46626">
    <property type="entry name" value="Cytochrome c"/>
    <property type="match status" value="2"/>
</dbReference>
<feature type="binding site" description="covalent" evidence="23">
    <location>
        <position position="223"/>
    </location>
    <ligand>
        <name>heme c</name>
        <dbReference type="ChEBI" id="CHEBI:61717"/>
        <label>2</label>
    </ligand>
</feature>
<feature type="domain" description="Cytochrome c" evidence="25">
    <location>
        <begin position="210"/>
        <end position="291"/>
    </location>
</feature>
<evidence type="ECO:0000313" key="27">
    <source>
        <dbReference type="Proteomes" id="UP000236286"/>
    </source>
</evidence>
<dbReference type="PANTHER" id="PTHR33751">
    <property type="entry name" value="CBB3-TYPE CYTOCHROME C OXIDASE SUBUNIT FIXP"/>
    <property type="match status" value="1"/>
</dbReference>
<feature type="binding site" description="axial binding residue" evidence="22">
    <location>
        <position position="177"/>
    </location>
    <ligand>
        <name>heme c</name>
        <dbReference type="ChEBI" id="CHEBI:61717"/>
        <label>2</label>
    </ligand>
    <ligandPart>
        <name>Fe</name>
        <dbReference type="ChEBI" id="CHEBI:18248"/>
    </ligandPart>
</feature>
<keyword evidence="13 21" id="KW-0375">Hydrogen ion transport</keyword>
<dbReference type="InterPro" id="IPR004678">
    <property type="entry name" value="Cyt_c_oxidase_cbb3_su3"/>
</dbReference>
<keyword evidence="16 21" id="KW-0560">Oxidoreductase</keyword>
<evidence type="ECO:0000256" key="5">
    <source>
        <dbReference type="ARBA" id="ARBA00022448"/>
    </source>
</evidence>
<sequence length="294" mass="31516">MADHAHGGDYDAATGKTTTGHSWDGISELNTPLPRWWLYTLYGCIVWAIIYWVLFPAWPWFGGATKGLLGWNSRTVVARELDELRASRSAMNDKLAAASLQQIEATPELLAFARAEGAAAFAQNCSPCHGAGAQGSRGYPNLNADRWLWGGTLDQIHTTITHGARWTADPDTHAGVMPSFGRDGLLNKEEISTIADYVRTLSGNAPDAGADLAKGKQLFIDNCSPCHGEDGKGNVDVGAANLTTQVWLYGPTKADIMHRIEVGGGGVMPAWKGRLDESTIKALTVFVHTLGGGK</sequence>
<comment type="cofactor">
    <cofactor evidence="21 23">
        <name>heme c</name>
        <dbReference type="ChEBI" id="CHEBI:61717"/>
    </cofactor>
    <text evidence="21 23">Binds 2 heme C groups per subunit.</text>
</comment>
<dbReference type="PIRSF" id="PIRSF000006">
    <property type="entry name" value="Cbb3-Cox_fixP"/>
    <property type="match status" value="1"/>
</dbReference>
<dbReference type="AlphaFoldDB" id="A0A2J7TLS8"/>
<dbReference type="PRINTS" id="PR00605">
    <property type="entry name" value="CYTCHROMECIC"/>
</dbReference>
<name>A0A2J7TLS8_METSI</name>
<evidence type="ECO:0000256" key="6">
    <source>
        <dbReference type="ARBA" id="ARBA00022475"/>
    </source>
</evidence>
<dbReference type="GO" id="GO:0009055">
    <property type="term" value="F:electron transfer activity"/>
    <property type="evidence" value="ECO:0007669"/>
    <property type="project" value="InterPro"/>
</dbReference>
<organism evidence="26 27">
    <name type="scientific">Methylocella silvestris</name>
    <dbReference type="NCBI Taxonomy" id="199596"/>
    <lineage>
        <taxon>Bacteria</taxon>
        <taxon>Pseudomonadati</taxon>
        <taxon>Pseudomonadota</taxon>
        <taxon>Alphaproteobacteria</taxon>
        <taxon>Hyphomicrobiales</taxon>
        <taxon>Beijerinckiaceae</taxon>
        <taxon>Methylocella</taxon>
    </lineage>
</organism>
<evidence type="ECO:0000256" key="1">
    <source>
        <dbReference type="ARBA" id="ARBA00004533"/>
    </source>
</evidence>
<feature type="binding site" description="axial binding residue" evidence="22">
    <location>
        <position position="268"/>
    </location>
    <ligand>
        <name>heme c</name>
        <dbReference type="ChEBI" id="CHEBI:61717"/>
        <label>1</label>
    </ligand>
    <ligandPart>
        <name>Fe</name>
        <dbReference type="ChEBI" id="CHEBI:18248"/>
    </ligandPart>
</feature>
<evidence type="ECO:0000256" key="22">
    <source>
        <dbReference type="PIRSR" id="PIRSR000006-1"/>
    </source>
</evidence>
<comment type="subcellular location">
    <subcellularLocation>
        <location evidence="1 21">Cell inner membrane</location>
    </subcellularLocation>
</comment>
<keyword evidence="11 21" id="KW-0479">Metal-binding</keyword>
<evidence type="ECO:0000256" key="7">
    <source>
        <dbReference type="ARBA" id="ARBA00022519"/>
    </source>
</evidence>
<evidence type="ECO:0000256" key="17">
    <source>
        <dbReference type="ARBA" id="ARBA00023004"/>
    </source>
</evidence>
<dbReference type="PANTHER" id="PTHR33751:SF1">
    <property type="entry name" value="CBB3-TYPE CYTOCHROME C OXIDASE SUBUNIT FIXP"/>
    <property type="match status" value="1"/>
</dbReference>
<evidence type="ECO:0000313" key="26">
    <source>
        <dbReference type="EMBL" id="PNG27714.1"/>
    </source>
</evidence>
<keyword evidence="19 21" id="KW-0472">Membrane</keyword>
<evidence type="ECO:0000256" key="23">
    <source>
        <dbReference type="PIRSR" id="PIRSR000006-2"/>
    </source>
</evidence>
<evidence type="ECO:0000256" key="10">
    <source>
        <dbReference type="ARBA" id="ARBA00022692"/>
    </source>
</evidence>
<dbReference type="InterPro" id="IPR032858">
    <property type="entry name" value="CcoP_N"/>
</dbReference>
<evidence type="ECO:0000256" key="15">
    <source>
        <dbReference type="ARBA" id="ARBA00022989"/>
    </source>
</evidence>
<feature type="binding site" description="axial binding residue" evidence="22">
    <location>
        <position position="129"/>
    </location>
    <ligand>
        <name>heme c</name>
        <dbReference type="ChEBI" id="CHEBI:61717"/>
        <label>1</label>
    </ligand>
    <ligandPart>
        <name>Fe</name>
        <dbReference type="ChEBI" id="CHEBI:18248"/>
    </ligandPart>
</feature>
<protein>
    <recommendedName>
        <fullName evidence="21">Cbb3-type cytochrome c oxidase subunit</fullName>
    </recommendedName>
</protein>
<comment type="caution">
    <text evidence="26">The sequence shown here is derived from an EMBL/GenBank/DDBJ whole genome shotgun (WGS) entry which is preliminary data.</text>
</comment>
<dbReference type="InterPro" id="IPR008168">
    <property type="entry name" value="Cyt_C_IC"/>
</dbReference>
<dbReference type="InterPro" id="IPR009056">
    <property type="entry name" value="Cyt_c-like_dom"/>
</dbReference>
<dbReference type="GO" id="GO:0006119">
    <property type="term" value="P:oxidative phosphorylation"/>
    <property type="evidence" value="ECO:0007669"/>
    <property type="project" value="UniProtKB-UniPathway"/>
</dbReference>
<dbReference type="InterPro" id="IPR036909">
    <property type="entry name" value="Cyt_c-like_dom_sf"/>
</dbReference>
<evidence type="ECO:0000259" key="25">
    <source>
        <dbReference type="PROSITE" id="PS51007"/>
    </source>
</evidence>
<keyword evidence="10 24" id="KW-0812">Transmembrane</keyword>
<keyword evidence="6 21" id="KW-1003">Cell membrane</keyword>
<dbReference type="Gene3D" id="1.10.760.10">
    <property type="entry name" value="Cytochrome c-like domain"/>
    <property type="match status" value="2"/>
</dbReference>
<dbReference type="InterPro" id="IPR038414">
    <property type="entry name" value="CcoP_N_sf"/>
</dbReference>
<dbReference type="OrthoDB" id="9811281at2"/>
<dbReference type="Gene3D" id="6.10.280.130">
    <property type="match status" value="1"/>
</dbReference>
<evidence type="ECO:0000256" key="20">
    <source>
        <dbReference type="ARBA" id="ARBA00025525"/>
    </source>
</evidence>
<feature type="transmembrane region" description="Helical" evidence="24">
    <location>
        <begin position="36"/>
        <end position="58"/>
    </location>
</feature>
<keyword evidence="18 21" id="KW-0406">Ion transport</keyword>
<keyword evidence="17 21" id="KW-0408">Iron</keyword>
<dbReference type="Pfam" id="PF13442">
    <property type="entry name" value="Cytochrome_CBB3"/>
    <property type="match status" value="1"/>
</dbReference>
<evidence type="ECO:0000256" key="21">
    <source>
        <dbReference type="PIRNR" id="PIRNR000006"/>
    </source>
</evidence>
<keyword evidence="5 21" id="KW-0813">Transport</keyword>
<dbReference type="NCBIfam" id="TIGR00782">
    <property type="entry name" value="ccoP"/>
    <property type="match status" value="1"/>
</dbReference>